<evidence type="ECO:0000313" key="2">
    <source>
        <dbReference type="EMBL" id="KKN40290.1"/>
    </source>
</evidence>
<comment type="caution">
    <text evidence="2">The sequence shown here is derived from an EMBL/GenBank/DDBJ whole genome shotgun (WGS) entry which is preliminary data.</text>
</comment>
<reference evidence="2" key="1">
    <citation type="journal article" date="2015" name="Nature">
        <title>Complex archaea that bridge the gap between prokaryotes and eukaryotes.</title>
        <authorList>
            <person name="Spang A."/>
            <person name="Saw J.H."/>
            <person name="Jorgensen S.L."/>
            <person name="Zaremba-Niedzwiedzka K."/>
            <person name="Martijn J."/>
            <person name="Lind A.E."/>
            <person name="van Eijk R."/>
            <person name="Schleper C."/>
            <person name="Guy L."/>
            <person name="Ettema T.J."/>
        </authorList>
    </citation>
    <scope>NUCLEOTIDE SEQUENCE</scope>
</reference>
<protein>
    <submittedName>
        <fullName evidence="2">Uncharacterized protein</fullName>
    </submittedName>
</protein>
<organism evidence="2">
    <name type="scientific">marine sediment metagenome</name>
    <dbReference type="NCBI Taxonomy" id="412755"/>
    <lineage>
        <taxon>unclassified sequences</taxon>
        <taxon>metagenomes</taxon>
        <taxon>ecological metagenomes</taxon>
    </lineage>
</organism>
<evidence type="ECO:0000256" key="1">
    <source>
        <dbReference type="SAM" id="MobiDB-lite"/>
    </source>
</evidence>
<dbReference type="EMBL" id="LAZR01001713">
    <property type="protein sequence ID" value="KKN40290.1"/>
    <property type="molecule type" value="Genomic_DNA"/>
</dbReference>
<gene>
    <name evidence="2" type="ORF">LCGC14_0735000</name>
</gene>
<name>A0A0F9Q8L2_9ZZZZ</name>
<dbReference type="AlphaFoldDB" id="A0A0F9Q8L2"/>
<feature type="region of interest" description="Disordered" evidence="1">
    <location>
        <begin position="1"/>
        <end position="71"/>
    </location>
</feature>
<accession>A0A0F9Q8L2</accession>
<proteinExistence type="predicted"/>
<sequence length="264" mass="28184">MPHTSTATRRRSNNPRTRNTLLGTSPFARKLPGLQPPNRPGGARTFPTFQPPTRESAFPRGAPGLQPPVRESVFPRGVPGAQPPIRNPLIDGGGLQDPFSVAAAGTSLTSALGPGGQFLVTSDNPFTQSRFGGQVGGGTNIPTIAETTPEGADRQRMADLQRFDRLGFAKELDRRRGITLQGTGKTGEVAKLLATDVQNNPFISPEGLGQLQRGLAPLLNQIDPAFFRHTNPIIVQSMLGLLQSLGVRPESVAFQQQAARPEGF</sequence>